<feature type="compositionally biased region" description="Low complexity" evidence="1">
    <location>
        <begin position="218"/>
        <end position="232"/>
    </location>
</feature>
<feature type="compositionally biased region" description="Polar residues" evidence="1">
    <location>
        <begin position="201"/>
        <end position="210"/>
    </location>
</feature>
<feature type="region of interest" description="Disordered" evidence="1">
    <location>
        <begin position="131"/>
        <end position="249"/>
    </location>
</feature>
<keyword evidence="4" id="KW-1185">Reference proteome</keyword>
<protein>
    <submittedName>
        <fullName evidence="3">Regulation of nuclear pre-mRNA domain-containing protein 1B</fullName>
    </submittedName>
</protein>
<dbReference type="AlphaFoldDB" id="A0A226DNC4"/>
<dbReference type="SMART" id="SM00582">
    <property type="entry name" value="RPR"/>
    <property type="match status" value="1"/>
</dbReference>
<evidence type="ECO:0000313" key="4">
    <source>
        <dbReference type="Proteomes" id="UP000198287"/>
    </source>
</evidence>
<dbReference type="OMA" id="KTWQREL"/>
<dbReference type="STRING" id="158441.A0A226DNC4"/>
<dbReference type="PANTHER" id="PTHR12460:SF0">
    <property type="entry name" value="CID DOMAIN-CONTAINING PROTEIN-RELATED"/>
    <property type="match status" value="1"/>
</dbReference>
<evidence type="ECO:0000313" key="3">
    <source>
        <dbReference type="EMBL" id="OXA46699.1"/>
    </source>
</evidence>
<comment type="caution">
    <text evidence="3">The sequence shown here is derived from an EMBL/GenBank/DDBJ whole genome shotgun (WGS) entry which is preliminary data.</text>
</comment>
<feature type="compositionally biased region" description="Basic residues" evidence="1">
    <location>
        <begin position="181"/>
        <end position="193"/>
    </location>
</feature>
<feature type="domain" description="CID" evidence="2">
    <location>
        <begin position="1"/>
        <end position="135"/>
    </location>
</feature>
<evidence type="ECO:0000256" key="1">
    <source>
        <dbReference type="SAM" id="MobiDB-lite"/>
    </source>
</evidence>
<dbReference type="PANTHER" id="PTHR12460">
    <property type="entry name" value="CYCLIN-DEPENDENT KINASE INHIBITOR-RELATED PROTEIN"/>
    <property type="match status" value="1"/>
</dbReference>
<organism evidence="3 4">
    <name type="scientific">Folsomia candida</name>
    <name type="common">Springtail</name>
    <dbReference type="NCBI Taxonomy" id="158441"/>
    <lineage>
        <taxon>Eukaryota</taxon>
        <taxon>Metazoa</taxon>
        <taxon>Ecdysozoa</taxon>
        <taxon>Arthropoda</taxon>
        <taxon>Hexapoda</taxon>
        <taxon>Collembola</taxon>
        <taxon>Entomobryomorpha</taxon>
        <taxon>Isotomoidea</taxon>
        <taxon>Isotomidae</taxon>
        <taxon>Proisotominae</taxon>
        <taxon>Folsomia</taxon>
    </lineage>
</organism>
<dbReference type="InterPro" id="IPR006569">
    <property type="entry name" value="CID_dom"/>
</dbReference>
<accession>A0A226DNC4</accession>
<name>A0A226DNC4_FOLCA</name>
<dbReference type="Pfam" id="PF04818">
    <property type="entry name" value="CID"/>
    <property type="match status" value="1"/>
</dbReference>
<gene>
    <name evidence="3" type="ORF">Fcan01_18430</name>
</gene>
<dbReference type="Gene3D" id="1.25.40.90">
    <property type="match status" value="1"/>
</dbReference>
<dbReference type="Pfam" id="PF16566">
    <property type="entry name" value="CREPT"/>
    <property type="match status" value="2"/>
</dbReference>
<dbReference type="OrthoDB" id="10069473at2759"/>
<dbReference type="GO" id="GO:0031124">
    <property type="term" value="P:mRNA 3'-end processing"/>
    <property type="evidence" value="ECO:0007669"/>
    <property type="project" value="TreeGrafter"/>
</dbReference>
<reference evidence="3 4" key="1">
    <citation type="submission" date="2015-12" db="EMBL/GenBank/DDBJ databases">
        <title>The genome of Folsomia candida.</title>
        <authorList>
            <person name="Faddeeva A."/>
            <person name="Derks M.F."/>
            <person name="Anvar Y."/>
            <person name="Smit S."/>
            <person name="Van Straalen N."/>
            <person name="Roelofs D."/>
        </authorList>
    </citation>
    <scope>NUCLEOTIDE SEQUENCE [LARGE SCALE GENOMIC DNA]</scope>
    <source>
        <strain evidence="3 4">VU population</strain>
        <tissue evidence="3">Whole body</tissue>
    </source>
</reference>
<sequence>MSGFTESGFERKLAELNSTQVSIQTLSLWLLHHKKHVNTIVKVWYKEFLKAQEHRKLTFIYLVNDVIQNSKKKGGDFGKLFAPCLKKALEYMARNPEDKMKKSILHFESSYRKMWDDLHGPDVDELLEEAIEKPVKPPVTNNTNNTSSNNNTDKAAASSQKTSASKSGSSDKLAVKDKERERRKRHHHHHHKHSKEDPKKQNNASTTPTIPTEGAVATGSSTQQGTSISPTPEVITLTGGTDEPDSDAVAVKKRRARSKEFQNLRKQAMIAEDMNTIEEWETLEKMPSTDAATRGKIANLPPEVSDVKGVDTLCIDSDVTRDLQNKIKAALDLLKDYNVKLDAELEERKTEHQQYGKILTRKLEEMKSHVQSMPDLSKLPSVTDGLAPLPSAGDLFNI</sequence>
<dbReference type="Proteomes" id="UP000198287">
    <property type="component" value="Unassembled WGS sequence"/>
</dbReference>
<dbReference type="InterPro" id="IPR008942">
    <property type="entry name" value="ENTH_VHS"/>
</dbReference>
<dbReference type="InterPro" id="IPR032337">
    <property type="entry name" value="RPRD1A/B_C"/>
</dbReference>
<evidence type="ECO:0000259" key="2">
    <source>
        <dbReference type="PROSITE" id="PS51391"/>
    </source>
</evidence>
<dbReference type="EMBL" id="LNIX01000014">
    <property type="protein sequence ID" value="OXA46699.1"/>
    <property type="molecule type" value="Genomic_DNA"/>
</dbReference>
<dbReference type="SUPFAM" id="SSF48464">
    <property type="entry name" value="ENTH/VHS domain"/>
    <property type="match status" value="1"/>
</dbReference>
<proteinExistence type="predicted"/>
<dbReference type="Gene3D" id="6.10.250.2560">
    <property type="match status" value="1"/>
</dbReference>
<feature type="compositionally biased region" description="Low complexity" evidence="1">
    <location>
        <begin position="140"/>
        <end position="172"/>
    </location>
</feature>
<dbReference type="GO" id="GO:0000993">
    <property type="term" value="F:RNA polymerase II complex binding"/>
    <property type="evidence" value="ECO:0007669"/>
    <property type="project" value="TreeGrafter"/>
</dbReference>
<dbReference type="PROSITE" id="PS51391">
    <property type="entry name" value="CID"/>
    <property type="match status" value="1"/>
</dbReference>